<organism evidence="3 4">
    <name type="scientific">Colwellia echini</name>
    <dbReference type="NCBI Taxonomy" id="1982103"/>
    <lineage>
        <taxon>Bacteria</taxon>
        <taxon>Pseudomonadati</taxon>
        <taxon>Pseudomonadota</taxon>
        <taxon>Gammaproteobacteria</taxon>
        <taxon>Alteromonadales</taxon>
        <taxon>Colwelliaceae</taxon>
        <taxon>Colwellia</taxon>
    </lineage>
</organism>
<comment type="caution">
    <text evidence="3">The sequence shown here is derived from an EMBL/GenBank/DDBJ whole genome shotgun (WGS) entry which is preliminary data.</text>
</comment>
<dbReference type="Proteomes" id="UP000815846">
    <property type="component" value="Unassembled WGS sequence"/>
</dbReference>
<feature type="domain" description="XdhC- CoxI" evidence="1">
    <location>
        <begin position="20"/>
        <end position="81"/>
    </location>
</feature>
<reference evidence="3 4" key="1">
    <citation type="submission" date="2019-08" db="EMBL/GenBank/DDBJ databases">
        <title>Microbe sample from Colwellia echini.</title>
        <authorList>
            <person name="Christiansen L."/>
            <person name="Pathiraja D."/>
            <person name="Schultz-Johansen M."/>
            <person name="Choi I.-G."/>
            <person name="Stougaard P."/>
        </authorList>
    </citation>
    <scope>NUCLEOTIDE SEQUENCE [LARGE SCALE GENOMIC DNA]</scope>
    <source>
        <strain evidence="3 4">A3</strain>
    </source>
</reference>
<name>A0ABY3MYB7_9GAMM</name>
<evidence type="ECO:0000259" key="2">
    <source>
        <dbReference type="Pfam" id="PF13478"/>
    </source>
</evidence>
<dbReference type="InterPro" id="IPR052698">
    <property type="entry name" value="MoCofactor_Util/Proc"/>
</dbReference>
<protein>
    <submittedName>
        <fullName evidence="3">XdhC family protein</fullName>
    </submittedName>
</protein>
<dbReference type="PANTHER" id="PTHR30388:SF4">
    <property type="entry name" value="MOLYBDENUM COFACTOR INSERTION CHAPERONE PAOD"/>
    <property type="match status" value="1"/>
</dbReference>
<evidence type="ECO:0000313" key="3">
    <source>
        <dbReference type="EMBL" id="TYK66225.1"/>
    </source>
</evidence>
<keyword evidence="4" id="KW-1185">Reference proteome</keyword>
<evidence type="ECO:0000259" key="1">
    <source>
        <dbReference type="Pfam" id="PF02625"/>
    </source>
</evidence>
<dbReference type="EMBL" id="PJAI02000005">
    <property type="protein sequence ID" value="TYK66225.1"/>
    <property type="molecule type" value="Genomic_DNA"/>
</dbReference>
<dbReference type="Gene3D" id="3.40.50.720">
    <property type="entry name" value="NAD(P)-binding Rossmann-like Domain"/>
    <property type="match status" value="1"/>
</dbReference>
<dbReference type="Pfam" id="PF13478">
    <property type="entry name" value="XdhC_C"/>
    <property type="match status" value="1"/>
</dbReference>
<dbReference type="Pfam" id="PF02625">
    <property type="entry name" value="XdhC_CoxI"/>
    <property type="match status" value="1"/>
</dbReference>
<dbReference type="InterPro" id="IPR027051">
    <property type="entry name" value="XdhC_Rossmann_dom"/>
</dbReference>
<evidence type="ECO:0000313" key="4">
    <source>
        <dbReference type="Proteomes" id="UP000815846"/>
    </source>
</evidence>
<dbReference type="PANTHER" id="PTHR30388">
    <property type="entry name" value="ALDEHYDE OXIDOREDUCTASE MOLYBDENUM COFACTOR ASSEMBLY PROTEIN"/>
    <property type="match status" value="1"/>
</dbReference>
<accession>A0ABY3MYB7</accession>
<sequence length="339" mass="37274">MSNRLEQLLAKWQPQKSSLSWVLATIIETDGSSYRKQGAMMFINSLGQYFGLLSGGCLEADIMLKARKCWDTGNNLIVCYDMRDEDDLSWQLGIGCGGMVKILLQPITQASNWLHLEKLQTHLLAKKSCIYKQMISENTPDNTLTLFNQNELAQVSAQGTVTQASLTATEREFKHHIKPAPSIIIFGGGIDAVPVVKMAKILGWDVTVIDERVNYARATHFSEADNIIRQPIDSLTKATCLTNTDVIVIMTHNVMLDAKALKFVQGCKAKFVGLLGPTHRTKKVLEEAGLSYQQLSKTLSNPVGLNIGGELPESIALSILSEAHAVLEGKNGQTLMQMA</sequence>
<dbReference type="RefSeq" id="WP_101344340.1">
    <property type="nucleotide sequence ID" value="NZ_PJAI02000005.1"/>
</dbReference>
<gene>
    <name evidence="3" type="ORF">CWS31_006405</name>
</gene>
<proteinExistence type="predicted"/>
<dbReference type="InterPro" id="IPR003777">
    <property type="entry name" value="XdhC_CoxI"/>
</dbReference>
<feature type="domain" description="XdhC Rossmann" evidence="2">
    <location>
        <begin position="183"/>
        <end position="322"/>
    </location>
</feature>